<reference evidence="1" key="1">
    <citation type="submission" date="2023-03" db="EMBL/GenBank/DDBJ databases">
        <authorList>
            <person name="Steffen K."/>
            <person name="Cardenas P."/>
        </authorList>
    </citation>
    <scope>NUCLEOTIDE SEQUENCE</scope>
</reference>
<name>A0AA35RQP0_GEOBA</name>
<evidence type="ECO:0000313" key="1">
    <source>
        <dbReference type="EMBL" id="CAI8015945.1"/>
    </source>
</evidence>
<gene>
    <name evidence="1" type="ORF">GBAR_LOCUS9845</name>
</gene>
<protein>
    <submittedName>
        <fullName evidence="1">Uncharacterized protein</fullName>
    </submittedName>
</protein>
<keyword evidence="2" id="KW-1185">Reference proteome</keyword>
<comment type="caution">
    <text evidence="1">The sequence shown here is derived from an EMBL/GenBank/DDBJ whole genome shotgun (WGS) entry which is preliminary data.</text>
</comment>
<sequence length="165" mass="18086">MVSYSLCHGSVLAALYWRLGWEVGVVSSTLATNGINWGYFFDHNPFEPHCNQHPNNFVILPPGHENLLAPVDFDLAFTADRFVSPYTGTNDQSLFQSWLDSGLTEMERALGGEAVNTGVLTSAKVKRVVYGGSFLTLSLQCTFLAVLRFSNTQTEIAAICKSCEG</sequence>
<dbReference type="Proteomes" id="UP001174909">
    <property type="component" value="Unassembled WGS sequence"/>
</dbReference>
<evidence type="ECO:0000313" key="2">
    <source>
        <dbReference type="Proteomes" id="UP001174909"/>
    </source>
</evidence>
<proteinExistence type="predicted"/>
<dbReference type="AlphaFoldDB" id="A0AA35RQP0"/>
<dbReference type="EMBL" id="CASHTH010001481">
    <property type="protein sequence ID" value="CAI8015945.1"/>
    <property type="molecule type" value="Genomic_DNA"/>
</dbReference>
<organism evidence="1 2">
    <name type="scientific">Geodia barretti</name>
    <name type="common">Barrett's horny sponge</name>
    <dbReference type="NCBI Taxonomy" id="519541"/>
    <lineage>
        <taxon>Eukaryota</taxon>
        <taxon>Metazoa</taxon>
        <taxon>Porifera</taxon>
        <taxon>Demospongiae</taxon>
        <taxon>Heteroscleromorpha</taxon>
        <taxon>Tetractinellida</taxon>
        <taxon>Astrophorina</taxon>
        <taxon>Geodiidae</taxon>
        <taxon>Geodia</taxon>
    </lineage>
</organism>
<accession>A0AA35RQP0</accession>